<accession>A0ABT6ZFK1</accession>
<dbReference type="Proteomes" id="UP001321481">
    <property type="component" value="Unassembled WGS sequence"/>
</dbReference>
<organism evidence="2 3">
    <name type="scientific">Microbacterium dauci</name>
    <dbReference type="NCBI Taxonomy" id="3048008"/>
    <lineage>
        <taxon>Bacteria</taxon>
        <taxon>Bacillati</taxon>
        <taxon>Actinomycetota</taxon>
        <taxon>Actinomycetes</taxon>
        <taxon>Micrococcales</taxon>
        <taxon>Microbacteriaceae</taxon>
        <taxon>Microbacterium</taxon>
    </lineage>
</organism>
<keyword evidence="3" id="KW-1185">Reference proteome</keyword>
<evidence type="ECO:0000313" key="2">
    <source>
        <dbReference type="EMBL" id="MDJ1114937.1"/>
    </source>
</evidence>
<gene>
    <name evidence="2" type="ORF">QNI14_10800</name>
</gene>
<dbReference type="RefSeq" id="WP_283716593.1">
    <property type="nucleotide sequence ID" value="NZ_JASJND010000006.1"/>
</dbReference>
<name>A0ABT6ZFK1_9MICO</name>
<dbReference type="EMBL" id="JASJND010000006">
    <property type="protein sequence ID" value="MDJ1114937.1"/>
    <property type="molecule type" value="Genomic_DNA"/>
</dbReference>
<proteinExistence type="predicted"/>
<evidence type="ECO:0000313" key="3">
    <source>
        <dbReference type="Proteomes" id="UP001321481"/>
    </source>
</evidence>
<reference evidence="2 3" key="1">
    <citation type="submission" date="2023-05" db="EMBL/GenBank/DDBJ databases">
        <title>Microbacterium dauci sp.nov., Isolated from Carrot Rhizosphere Soil.</title>
        <authorList>
            <person name="Xiao Z."/>
            <person name="Zheng J."/>
        </authorList>
    </citation>
    <scope>NUCLEOTIDE SEQUENCE [LARGE SCALE GENOMIC DNA]</scope>
    <source>
        <strain evidence="2 3">LX3-4</strain>
    </source>
</reference>
<sequence>MALDTHGYRRNPASTSNPEPFTRHHHFAVPLDEQPEDSVVPPEHRESAPSLAHLLTVVPGTSREPT</sequence>
<evidence type="ECO:0000256" key="1">
    <source>
        <dbReference type="SAM" id="MobiDB-lite"/>
    </source>
</evidence>
<protein>
    <submittedName>
        <fullName evidence="2">Uncharacterized protein</fullName>
    </submittedName>
</protein>
<feature type="region of interest" description="Disordered" evidence="1">
    <location>
        <begin position="1"/>
        <end position="66"/>
    </location>
</feature>
<comment type="caution">
    <text evidence="2">The sequence shown here is derived from an EMBL/GenBank/DDBJ whole genome shotgun (WGS) entry which is preliminary data.</text>
</comment>